<evidence type="ECO:0000313" key="1">
    <source>
        <dbReference type="EMBL" id="EKC47790.1"/>
    </source>
</evidence>
<gene>
    <name evidence="1" type="ORF">OBE_15521</name>
</gene>
<proteinExistence type="predicted"/>
<name>K1S247_9ZZZZ</name>
<sequence>MLDAAEAQGKEPTADEISAAFKAIGEQG</sequence>
<comment type="caution">
    <text evidence="1">The sequence shown here is derived from an EMBL/GenBank/DDBJ whole genome shotgun (WGS) entry which is preliminary data.</text>
</comment>
<dbReference type="AlphaFoldDB" id="K1S247"/>
<protein>
    <submittedName>
        <fullName evidence="1">Uncharacterized protein</fullName>
    </submittedName>
</protein>
<accession>K1S247</accession>
<feature type="non-terminal residue" evidence="1">
    <location>
        <position position="28"/>
    </location>
</feature>
<reference evidence="1" key="1">
    <citation type="journal article" date="2013" name="Environ. Microbiol.">
        <title>Microbiota from the distal guts of lean and obese adolescents exhibit partial functional redundancy besides clear differences in community structure.</title>
        <authorList>
            <person name="Ferrer M."/>
            <person name="Ruiz A."/>
            <person name="Lanza F."/>
            <person name="Haange S.B."/>
            <person name="Oberbach A."/>
            <person name="Till H."/>
            <person name="Bargiela R."/>
            <person name="Campoy C."/>
            <person name="Segura M.T."/>
            <person name="Richter M."/>
            <person name="von Bergen M."/>
            <person name="Seifert J."/>
            <person name="Suarez A."/>
        </authorList>
    </citation>
    <scope>NUCLEOTIDE SEQUENCE</scope>
</reference>
<organism evidence="1">
    <name type="scientific">human gut metagenome</name>
    <dbReference type="NCBI Taxonomy" id="408170"/>
    <lineage>
        <taxon>unclassified sequences</taxon>
        <taxon>metagenomes</taxon>
        <taxon>organismal metagenomes</taxon>
    </lineage>
</organism>
<dbReference type="EMBL" id="AJWZ01010671">
    <property type="protein sequence ID" value="EKC47790.1"/>
    <property type="molecule type" value="Genomic_DNA"/>
</dbReference>